<dbReference type="AlphaFoldDB" id="A0A0E9VZ60"/>
<reference evidence="2" key="1">
    <citation type="submission" date="2014-11" db="EMBL/GenBank/DDBJ databases">
        <authorList>
            <person name="Amaro Gonzalez C."/>
        </authorList>
    </citation>
    <scope>NUCLEOTIDE SEQUENCE</scope>
</reference>
<organism evidence="2">
    <name type="scientific">Anguilla anguilla</name>
    <name type="common">European freshwater eel</name>
    <name type="synonym">Muraena anguilla</name>
    <dbReference type="NCBI Taxonomy" id="7936"/>
    <lineage>
        <taxon>Eukaryota</taxon>
        <taxon>Metazoa</taxon>
        <taxon>Chordata</taxon>
        <taxon>Craniata</taxon>
        <taxon>Vertebrata</taxon>
        <taxon>Euteleostomi</taxon>
        <taxon>Actinopterygii</taxon>
        <taxon>Neopterygii</taxon>
        <taxon>Teleostei</taxon>
        <taxon>Anguilliformes</taxon>
        <taxon>Anguillidae</taxon>
        <taxon>Anguilla</taxon>
    </lineage>
</organism>
<protein>
    <submittedName>
        <fullName evidence="2">Uncharacterized protein</fullName>
    </submittedName>
</protein>
<proteinExistence type="predicted"/>
<accession>A0A0E9VZ60</accession>
<name>A0A0E9VZ60_ANGAN</name>
<sequence length="30" mass="3344">MNGCFFNYGEKGDQSPNPNKGFKSPTAMEF</sequence>
<dbReference type="EMBL" id="GBXM01025972">
    <property type="protein sequence ID" value="JAH82605.1"/>
    <property type="molecule type" value="Transcribed_RNA"/>
</dbReference>
<feature type="region of interest" description="Disordered" evidence="1">
    <location>
        <begin position="1"/>
        <end position="30"/>
    </location>
</feature>
<reference evidence="2" key="2">
    <citation type="journal article" date="2015" name="Fish Shellfish Immunol.">
        <title>Early steps in the European eel (Anguilla anguilla)-Vibrio vulnificus interaction in the gills: Role of the RtxA13 toxin.</title>
        <authorList>
            <person name="Callol A."/>
            <person name="Pajuelo D."/>
            <person name="Ebbesson L."/>
            <person name="Teles M."/>
            <person name="MacKenzie S."/>
            <person name="Amaro C."/>
        </authorList>
    </citation>
    <scope>NUCLEOTIDE SEQUENCE</scope>
</reference>
<evidence type="ECO:0000313" key="2">
    <source>
        <dbReference type="EMBL" id="JAH82605.1"/>
    </source>
</evidence>
<evidence type="ECO:0000256" key="1">
    <source>
        <dbReference type="SAM" id="MobiDB-lite"/>
    </source>
</evidence>